<dbReference type="OMA" id="IGESERC"/>
<dbReference type="OrthoDB" id="27435at2759"/>
<dbReference type="Gene3D" id="1.10.8.60">
    <property type="match status" value="2"/>
</dbReference>
<dbReference type="EMBL" id="CM035421">
    <property type="protein sequence ID" value="KAH7388161.1"/>
    <property type="molecule type" value="Genomic_DNA"/>
</dbReference>
<evidence type="ECO:0000256" key="6">
    <source>
        <dbReference type="ARBA" id="ARBA00022840"/>
    </source>
</evidence>
<feature type="region of interest" description="Disordered" evidence="7">
    <location>
        <begin position="82"/>
        <end position="169"/>
    </location>
</feature>
<dbReference type="Pfam" id="PF16725">
    <property type="entry name" value="Nucleolin_bd"/>
    <property type="match status" value="1"/>
</dbReference>
<keyword evidence="10" id="KW-1185">Reference proteome</keyword>
<dbReference type="SUPFAM" id="SSF52540">
    <property type="entry name" value="P-loop containing nucleoside triphosphate hydrolases"/>
    <property type="match status" value="2"/>
</dbReference>
<dbReference type="InterPro" id="IPR003959">
    <property type="entry name" value="ATPase_AAA_core"/>
</dbReference>
<comment type="caution">
    <text evidence="9">The sequence shown here is derived from an EMBL/GenBank/DDBJ whole genome shotgun (WGS) entry which is preliminary data.</text>
</comment>
<dbReference type="PROSITE" id="PS00674">
    <property type="entry name" value="AAA"/>
    <property type="match status" value="2"/>
</dbReference>
<keyword evidence="4" id="KW-0934">Plastid</keyword>
<feature type="region of interest" description="Disordered" evidence="7">
    <location>
        <begin position="294"/>
        <end position="332"/>
    </location>
</feature>
<name>A0A8T2T032_CERRI</name>
<organism evidence="9 10">
    <name type="scientific">Ceratopteris richardii</name>
    <name type="common">Triangle waterfern</name>
    <dbReference type="NCBI Taxonomy" id="49495"/>
    <lineage>
        <taxon>Eukaryota</taxon>
        <taxon>Viridiplantae</taxon>
        <taxon>Streptophyta</taxon>
        <taxon>Embryophyta</taxon>
        <taxon>Tracheophyta</taxon>
        <taxon>Polypodiopsida</taxon>
        <taxon>Polypodiidae</taxon>
        <taxon>Polypodiales</taxon>
        <taxon>Pteridineae</taxon>
        <taxon>Pteridaceae</taxon>
        <taxon>Parkerioideae</taxon>
        <taxon>Ceratopteris</taxon>
    </lineage>
</organism>
<keyword evidence="5" id="KW-0547">Nucleotide-binding</keyword>
<dbReference type="PANTHER" id="PTHR48470:SF1">
    <property type="entry name" value="CELL DIVISION CONTROL PROTEIN 48 C ISOFORM 1"/>
    <property type="match status" value="1"/>
</dbReference>
<feature type="compositionally biased region" description="Basic residues" evidence="7">
    <location>
        <begin position="151"/>
        <end position="160"/>
    </location>
</feature>
<keyword evidence="6" id="KW-0067">ATP-binding</keyword>
<protein>
    <recommendedName>
        <fullName evidence="8">AAA+ ATPase domain-containing protein</fullName>
    </recommendedName>
</protein>
<keyword evidence="3" id="KW-0963">Cytoplasm</keyword>
<comment type="subcellular location">
    <subcellularLocation>
        <location evidence="1">Cytoplasm</location>
    </subcellularLocation>
</comment>
<dbReference type="InterPro" id="IPR031996">
    <property type="entry name" value="NVL2_nucleolin-bd"/>
</dbReference>
<dbReference type="AlphaFoldDB" id="A0A8T2T032"/>
<reference evidence="9" key="1">
    <citation type="submission" date="2021-08" db="EMBL/GenBank/DDBJ databases">
        <title>WGS assembly of Ceratopteris richardii.</title>
        <authorList>
            <person name="Marchant D.B."/>
            <person name="Chen G."/>
            <person name="Jenkins J."/>
            <person name="Shu S."/>
            <person name="Leebens-Mack J."/>
            <person name="Grimwood J."/>
            <person name="Schmutz J."/>
            <person name="Soltis P."/>
            <person name="Soltis D."/>
            <person name="Chen Z.-H."/>
        </authorList>
    </citation>
    <scope>NUCLEOTIDE SEQUENCE</scope>
    <source>
        <strain evidence="9">Whitten #5841</strain>
        <tissue evidence="9">Leaf</tissue>
    </source>
</reference>
<dbReference type="GO" id="GO:0016887">
    <property type="term" value="F:ATP hydrolysis activity"/>
    <property type="evidence" value="ECO:0007669"/>
    <property type="project" value="InterPro"/>
</dbReference>
<dbReference type="FunFam" id="1.10.8.60:FF:000081">
    <property type="entry name" value="AAA family ATPase/60S ribosome export protein"/>
    <property type="match status" value="1"/>
</dbReference>
<dbReference type="GO" id="GO:0005737">
    <property type="term" value="C:cytoplasm"/>
    <property type="evidence" value="ECO:0007669"/>
    <property type="project" value="UniProtKB-SubCell"/>
</dbReference>
<dbReference type="EMBL" id="CM035421">
    <property type="protein sequence ID" value="KAH7388160.1"/>
    <property type="molecule type" value="Genomic_DNA"/>
</dbReference>
<feature type="domain" description="AAA+ ATPase" evidence="8">
    <location>
        <begin position="377"/>
        <end position="527"/>
    </location>
</feature>
<dbReference type="FunFam" id="3.40.50.300:FF:000567">
    <property type="entry name" value="ATPase, AAA family protein"/>
    <property type="match status" value="1"/>
</dbReference>
<feature type="compositionally biased region" description="Basic and acidic residues" evidence="7">
    <location>
        <begin position="93"/>
        <end position="102"/>
    </location>
</feature>
<dbReference type="Pfam" id="PF00004">
    <property type="entry name" value="AAA"/>
    <property type="match status" value="2"/>
</dbReference>
<dbReference type="Pfam" id="PF17862">
    <property type="entry name" value="AAA_lid_3"/>
    <property type="match status" value="2"/>
</dbReference>
<accession>A0A8T2T032</accession>
<feature type="region of interest" description="Disordered" evidence="7">
    <location>
        <begin position="1"/>
        <end position="23"/>
    </location>
</feature>
<evidence type="ECO:0000256" key="1">
    <source>
        <dbReference type="ARBA" id="ARBA00004496"/>
    </source>
</evidence>
<dbReference type="SMART" id="SM00382">
    <property type="entry name" value="AAA"/>
    <property type="match status" value="2"/>
</dbReference>
<evidence type="ECO:0000256" key="2">
    <source>
        <dbReference type="ARBA" id="ARBA00006914"/>
    </source>
</evidence>
<feature type="compositionally biased region" description="Basic and acidic residues" evidence="7">
    <location>
        <begin position="303"/>
        <end position="321"/>
    </location>
</feature>
<dbReference type="FunFam" id="3.40.50.300:FF:000365">
    <property type="entry name" value="Ribosome biogenesis ATPase RIX7"/>
    <property type="match status" value="1"/>
</dbReference>
<evidence type="ECO:0000256" key="4">
    <source>
        <dbReference type="ARBA" id="ARBA00022528"/>
    </source>
</evidence>
<dbReference type="InterPro" id="IPR055278">
    <property type="entry name" value="CDC48c"/>
</dbReference>
<gene>
    <name evidence="9" type="ORF">KP509_16G061700</name>
</gene>
<dbReference type="InterPro" id="IPR038100">
    <property type="entry name" value="NLV2_N_sf"/>
</dbReference>
<dbReference type="EMBL" id="CM035421">
    <property type="protein sequence ID" value="KAH7388159.1"/>
    <property type="molecule type" value="Genomic_DNA"/>
</dbReference>
<evidence type="ECO:0000256" key="3">
    <source>
        <dbReference type="ARBA" id="ARBA00022490"/>
    </source>
</evidence>
<dbReference type="Gene3D" id="3.40.50.300">
    <property type="entry name" value="P-loop containing nucleotide triphosphate hydrolases"/>
    <property type="match status" value="2"/>
</dbReference>
<dbReference type="InterPro" id="IPR003593">
    <property type="entry name" value="AAA+_ATPase"/>
</dbReference>
<evidence type="ECO:0000313" key="10">
    <source>
        <dbReference type="Proteomes" id="UP000825935"/>
    </source>
</evidence>
<evidence type="ECO:0000313" key="9">
    <source>
        <dbReference type="EMBL" id="KAH7388160.1"/>
    </source>
</evidence>
<evidence type="ECO:0000256" key="5">
    <source>
        <dbReference type="ARBA" id="ARBA00022741"/>
    </source>
</evidence>
<dbReference type="InterPro" id="IPR041569">
    <property type="entry name" value="AAA_lid_3"/>
</dbReference>
<keyword evidence="4" id="KW-0150">Chloroplast</keyword>
<comment type="similarity">
    <text evidence="2">Belongs to the AAA ATPase family.</text>
</comment>
<feature type="domain" description="AAA+ ATPase" evidence="8">
    <location>
        <begin position="704"/>
        <end position="840"/>
    </location>
</feature>
<dbReference type="Proteomes" id="UP000825935">
    <property type="component" value="Chromosome 16"/>
</dbReference>
<sequence length="959" mass="105700">MRFTGSNSRRRSGQGRDSNNSESYMLDPLLIPRLKHFSYNNNINDVDGCVEYLRSCYKEYSRKQEGPFRRSVMKAIYIIKQKQESSPSRRQAKLQDQEDIHARRVRSQFLSEGSSDSSGSEKEEEESSLSRVRDPQASCDDGESRGETSVRKKKKRKRQRNSTGEDEVLSFNPSFNLLNVSLRSAYHGGCANEKVDMNGSCEAASGKETEISKQTAETGEPITVRAFAPPDVIAAAARAVNTKISKRHAKESERSINSTDLAPKVAEVVQKDPSDKPGCSSGNVNALENHTLSKMIQKGNIKGSEKTSIRNAKPEKQKSKPESVMTGTRERENVLSTTPEAICFSDLGGIDNALESIKEVMFSLYNPGVYSWLGLQPTRGILLHGPPGCGKTKLANAIAHEAGLPFLKISGPEIVSGMSGESEAKVRSVFAEASRLAPCIIFIDEIDSIASKRESAQREMEKRIVTQLMTCMDELSDNSVSAMDDFSTADCKRHILVIGATNRPEGLDPALRRPGRFDHEILLGVPDENGRAQILSALAKKLRLEGSFDFNHIARCTPGFVGADLAALTRAAGRIAIKRIMTYKTSQWTHDVPLKDKCEDQSCNTLQSISVQEPVELTTSQSDNYWWKQQWPQESLNALSITMQDFKDAVPLVQPSTKREGFSAIPNVKWDDVGALDSVRNSMEFFISRRIKHPQEYEQLGMDTDRGFLLYGPPGCGKTLVAKAIANDAQANFIYIKGPELLNKYVGESEHAVRSLFARARSCAPCIIFFDEMDALAPRRGTDGNAVAERVLNQLLSEMDGVDKQKGVFLIGATNRPDTVDPAVLRPGRLGKLLYISLPDSEGRHSILKALTKRKPISTDVDLASIAANKLCEGFSGADLAALVTEASMAALQEKCAASASEAEPEKSGPLLIHNHHFHFALHQVSPSVSRHDMLYYDGLPKKFNRSTRMQGIASEAFT</sequence>
<dbReference type="Gene3D" id="1.10.10.2010">
    <property type="match status" value="1"/>
</dbReference>
<proteinExistence type="inferred from homology"/>
<dbReference type="InterPro" id="IPR003960">
    <property type="entry name" value="ATPase_AAA_CS"/>
</dbReference>
<dbReference type="GO" id="GO:0005524">
    <property type="term" value="F:ATP binding"/>
    <property type="evidence" value="ECO:0007669"/>
    <property type="project" value="UniProtKB-KW"/>
</dbReference>
<evidence type="ECO:0000256" key="7">
    <source>
        <dbReference type="SAM" id="MobiDB-lite"/>
    </source>
</evidence>
<dbReference type="InterPro" id="IPR027417">
    <property type="entry name" value="P-loop_NTPase"/>
</dbReference>
<dbReference type="PANTHER" id="PTHR48470">
    <property type="entry name" value="CELL DIVISION CONTROL PROTEIN 48 C ISOFORM 1"/>
    <property type="match status" value="1"/>
</dbReference>
<evidence type="ECO:0000259" key="8">
    <source>
        <dbReference type="SMART" id="SM00382"/>
    </source>
</evidence>